<reference evidence="2" key="1">
    <citation type="journal article" date="2023" name="Mol. Phylogenet. Evol.">
        <title>Genome-scale phylogeny and comparative genomics of the fungal order Sordariales.</title>
        <authorList>
            <person name="Hensen N."/>
            <person name="Bonometti L."/>
            <person name="Westerberg I."/>
            <person name="Brannstrom I.O."/>
            <person name="Guillou S."/>
            <person name="Cros-Aarteil S."/>
            <person name="Calhoun S."/>
            <person name="Haridas S."/>
            <person name="Kuo A."/>
            <person name="Mondo S."/>
            <person name="Pangilinan J."/>
            <person name="Riley R."/>
            <person name="LaButti K."/>
            <person name="Andreopoulos B."/>
            <person name="Lipzen A."/>
            <person name="Chen C."/>
            <person name="Yan M."/>
            <person name="Daum C."/>
            <person name="Ng V."/>
            <person name="Clum A."/>
            <person name="Steindorff A."/>
            <person name="Ohm R.A."/>
            <person name="Martin F."/>
            <person name="Silar P."/>
            <person name="Natvig D.O."/>
            <person name="Lalanne C."/>
            <person name="Gautier V."/>
            <person name="Ament-Velasquez S.L."/>
            <person name="Kruys A."/>
            <person name="Hutchinson M.I."/>
            <person name="Powell A.J."/>
            <person name="Barry K."/>
            <person name="Miller A.N."/>
            <person name="Grigoriev I.V."/>
            <person name="Debuchy R."/>
            <person name="Gladieux P."/>
            <person name="Hiltunen Thoren M."/>
            <person name="Johannesson H."/>
        </authorList>
    </citation>
    <scope>NUCLEOTIDE SEQUENCE</scope>
    <source>
        <strain evidence="2">PSN293</strain>
    </source>
</reference>
<evidence type="ECO:0000313" key="2">
    <source>
        <dbReference type="EMBL" id="KAK4206132.1"/>
    </source>
</evidence>
<evidence type="ECO:0000256" key="1">
    <source>
        <dbReference type="SAM" id="MobiDB-lite"/>
    </source>
</evidence>
<dbReference type="AlphaFoldDB" id="A0AAN6XX35"/>
<gene>
    <name evidence="2" type="ORF">QBC37DRAFT_407374</name>
</gene>
<evidence type="ECO:0000313" key="3">
    <source>
        <dbReference type="Proteomes" id="UP001301769"/>
    </source>
</evidence>
<proteinExistence type="predicted"/>
<feature type="compositionally biased region" description="Polar residues" evidence="1">
    <location>
        <begin position="37"/>
        <end position="49"/>
    </location>
</feature>
<organism evidence="2 3">
    <name type="scientific">Rhypophila decipiens</name>
    <dbReference type="NCBI Taxonomy" id="261697"/>
    <lineage>
        <taxon>Eukaryota</taxon>
        <taxon>Fungi</taxon>
        <taxon>Dikarya</taxon>
        <taxon>Ascomycota</taxon>
        <taxon>Pezizomycotina</taxon>
        <taxon>Sordariomycetes</taxon>
        <taxon>Sordariomycetidae</taxon>
        <taxon>Sordariales</taxon>
        <taxon>Naviculisporaceae</taxon>
        <taxon>Rhypophila</taxon>
    </lineage>
</organism>
<protein>
    <submittedName>
        <fullName evidence="2">Uncharacterized protein</fullName>
    </submittedName>
</protein>
<dbReference type="EMBL" id="MU858498">
    <property type="protein sequence ID" value="KAK4206132.1"/>
    <property type="molecule type" value="Genomic_DNA"/>
</dbReference>
<dbReference type="Proteomes" id="UP001301769">
    <property type="component" value="Unassembled WGS sequence"/>
</dbReference>
<accession>A0AAN6XX35</accession>
<keyword evidence="3" id="KW-1185">Reference proteome</keyword>
<sequence>MEASSPWPPGNGVQAPLNDPYDQQTDRDDVELDTHPAITSLTAHTQRFTTRIPFRDDGNPRGKYPRKPLSWPARKLANVVSWEWEADQYRNKLWKWELDRQQKHQRRKDGSDIQVDSTIWEKGPRKEVQRNKDWDKNKPRFPKPHYLAALDAMYRKQGCQRYWVGCPICNMIAAEWVSETKQKSREMAFERQGALWDATNDYAVVDESDIEDEPECRDDEDDLVDDMNTVVTRNDLLSTRAYRIKFVYGTGRRAEKGRPENRVENLACSGAQQDSEILHETNEDGHLDGWDRLDELEDSEDWVLADGIGHAFEAPVGQKAHVARGRFWLDRWFRYW</sequence>
<feature type="region of interest" description="Disordered" evidence="1">
    <location>
        <begin position="1"/>
        <end position="69"/>
    </location>
</feature>
<name>A0AAN6XX35_9PEZI</name>
<comment type="caution">
    <text evidence="2">The sequence shown here is derived from an EMBL/GenBank/DDBJ whole genome shotgun (WGS) entry which is preliminary data.</text>
</comment>
<reference evidence="2" key="2">
    <citation type="submission" date="2023-05" db="EMBL/GenBank/DDBJ databases">
        <authorList>
            <consortium name="Lawrence Berkeley National Laboratory"/>
            <person name="Steindorff A."/>
            <person name="Hensen N."/>
            <person name="Bonometti L."/>
            <person name="Westerberg I."/>
            <person name="Brannstrom I.O."/>
            <person name="Guillou S."/>
            <person name="Cros-Aarteil S."/>
            <person name="Calhoun S."/>
            <person name="Haridas S."/>
            <person name="Kuo A."/>
            <person name="Mondo S."/>
            <person name="Pangilinan J."/>
            <person name="Riley R."/>
            <person name="Labutti K."/>
            <person name="Andreopoulos B."/>
            <person name="Lipzen A."/>
            <person name="Chen C."/>
            <person name="Yanf M."/>
            <person name="Daum C."/>
            <person name="Ng V."/>
            <person name="Clum A."/>
            <person name="Ohm R."/>
            <person name="Martin F."/>
            <person name="Silar P."/>
            <person name="Natvig D."/>
            <person name="Lalanne C."/>
            <person name="Gautier V."/>
            <person name="Ament-Velasquez S.L."/>
            <person name="Kruys A."/>
            <person name="Hutchinson M.I."/>
            <person name="Powell A.J."/>
            <person name="Barry K."/>
            <person name="Miller A.N."/>
            <person name="Grigoriev I.V."/>
            <person name="Debuchy R."/>
            <person name="Gladieux P."/>
            <person name="Thoren M.H."/>
            <person name="Johannesson H."/>
        </authorList>
    </citation>
    <scope>NUCLEOTIDE SEQUENCE</scope>
    <source>
        <strain evidence="2">PSN293</strain>
    </source>
</reference>